<dbReference type="AlphaFoldDB" id="A0A432WLU2"/>
<gene>
    <name evidence="4" type="ORF">CWE14_01965</name>
</gene>
<dbReference type="Gene3D" id="3.40.50.450">
    <property type="match status" value="1"/>
</dbReference>
<comment type="similarity">
    <text evidence="2 3">Belongs to the LOG family.</text>
</comment>
<evidence type="ECO:0000256" key="1">
    <source>
        <dbReference type="ARBA" id="ARBA00000274"/>
    </source>
</evidence>
<dbReference type="PANTHER" id="PTHR31223">
    <property type="entry name" value="LOG FAMILY PROTEIN YJL055W"/>
    <property type="match status" value="1"/>
</dbReference>
<name>A0A432WLU2_9GAMM</name>
<dbReference type="GO" id="GO:0005829">
    <property type="term" value="C:cytosol"/>
    <property type="evidence" value="ECO:0007669"/>
    <property type="project" value="TreeGrafter"/>
</dbReference>
<protein>
    <recommendedName>
        <fullName evidence="3">Cytokinin riboside 5'-monophosphate phosphoribohydrolase</fullName>
        <ecNumber evidence="3">3.2.2.n1</ecNumber>
    </recommendedName>
</protein>
<dbReference type="GO" id="GO:0009691">
    <property type="term" value="P:cytokinin biosynthetic process"/>
    <property type="evidence" value="ECO:0007669"/>
    <property type="project" value="UniProtKB-UniRule"/>
</dbReference>
<evidence type="ECO:0000313" key="4">
    <source>
        <dbReference type="EMBL" id="RUO34786.1"/>
    </source>
</evidence>
<evidence type="ECO:0000313" key="5">
    <source>
        <dbReference type="Proteomes" id="UP000287823"/>
    </source>
</evidence>
<dbReference type="SUPFAM" id="SSF102405">
    <property type="entry name" value="MCP/YpsA-like"/>
    <property type="match status" value="1"/>
</dbReference>
<evidence type="ECO:0000256" key="2">
    <source>
        <dbReference type="ARBA" id="ARBA00006763"/>
    </source>
</evidence>
<keyword evidence="3" id="KW-0203">Cytokinin biosynthesis</keyword>
<accession>A0A432WLU2</accession>
<comment type="caution">
    <text evidence="4">The sequence shown here is derived from an EMBL/GenBank/DDBJ whole genome shotgun (WGS) entry which is preliminary data.</text>
</comment>
<keyword evidence="3" id="KW-0378">Hydrolase</keyword>
<proteinExistence type="inferred from homology"/>
<evidence type="ECO:0000256" key="3">
    <source>
        <dbReference type="RuleBase" id="RU363015"/>
    </source>
</evidence>
<dbReference type="GO" id="GO:0008714">
    <property type="term" value="F:AMP nucleosidase activity"/>
    <property type="evidence" value="ECO:0007669"/>
    <property type="project" value="UniProtKB-EC"/>
</dbReference>
<sequence length="193" mass="21015">MKSICIYCGSNPGRGAVYAGAARELARELVNRDLKLVYGGASVGIMGLIADTVLELGGQAVGVIPEALVRKEVAHANLTELFVTQSMHERKTLMSELSDGFIAMPGGIGTLEEIFEVWTWAQLGFHGKPCGLLNVDGYFDSLIAFLDNAVAEQFVQQPHRDMLIVDAVADTLLDRFASYEAPTIVKWIEKGER</sequence>
<dbReference type="InterPro" id="IPR031100">
    <property type="entry name" value="LOG_fam"/>
</dbReference>
<comment type="catalytic activity">
    <reaction evidence="1">
        <text>AMP + H2O = D-ribose 5-phosphate + adenine</text>
        <dbReference type="Rhea" id="RHEA:20129"/>
        <dbReference type="ChEBI" id="CHEBI:15377"/>
        <dbReference type="ChEBI" id="CHEBI:16708"/>
        <dbReference type="ChEBI" id="CHEBI:78346"/>
        <dbReference type="ChEBI" id="CHEBI:456215"/>
        <dbReference type="EC" id="3.2.2.4"/>
    </reaction>
</comment>
<organism evidence="4 5">
    <name type="scientific">Aliidiomarina soli</name>
    <dbReference type="NCBI Taxonomy" id="1928574"/>
    <lineage>
        <taxon>Bacteria</taxon>
        <taxon>Pseudomonadati</taxon>
        <taxon>Pseudomonadota</taxon>
        <taxon>Gammaproteobacteria</taxon>
        <taxon>Alteromonadales</taxon>
        <taxon>Idiomarinaceae</taxon>
        <taxon>Aliidiomarina</taxon>
    </lineage>
</organism>
<dbReference type="EMBL" id="PIPO01000001">
    <property type="protein sequence ID" value="RUO34786.1"/>
    <property type="molecule type" value="Genomic_DNA"/>
</dbReference>
<dbReference type="PANTHER" id="PTHR31223:SF70">
    <property type="entry name" value="LOG FAMILY PROTEIN YJL055W"/>
    <property type="match status" value="1"/>
</dbReference>
<dbReference type="InterPro" id="IPR005269">
    <property type="entry name" value="LOG"/>
</dbReference>
<dbReference type="RefSeq" id="WP_126797824.1">
    <property type="nucleotide sequence ID" value="NZ_PIPO01000001.1"/>
</dbReference>
<dbReference type="NCBIfam" id="TIGR00730">
    <property type="entry name" value="Rossman fold protein, TIGR00730 family"/>
    <property type="match status" value="1"/>
</dbReference>
<dbReference type="Pfam" id="PF03641">
    <property type="entry name" value="Lysine_decarbox"/>
    <property type="match status" value="1"/>
</dbReference>
<dbReference type="EC" id="3.2.2.n1" evidence="3"/>
<keyword evidence="5" id="KW-1185">Reference proteome</keyword>
<dbReference type="Proteomes" id="UP000287823">
    <property type="component" value="Unassembled WGS sequence"/>
</dbReference>
<reference evidence="4 5" key="1">
    <citation type="journal article" date="2011" name="Front. Microbiol.">
        <title>Genomic signatures of strain selection and enhancement in Bacillus atrophaeus var. globigii, a historical biowarfare simulant.</title>
        <authorList>
            <person name="Gibbons H.S."/>
            <person name="Broomall S.M."/>
            <person name="McNew L.A."/>
            <person name="Daligault H."/>
            <person name="Chapman C."/>
            <person name="Bruce D."/>
            <person name="Karavis M."/>
            <person name="Krepps M."/>
            <person name="McGregor P.A."/>
            <person name="Hong C."/>
            <person name="Park K.H."/>
            <person name="Akmal A."/>
            <person name="Feldman A."/>
            <person name="Lin J.S."/>
            <person name="Chang W.E."/>
            <person name="Higgs B.W."/>
            <person name="Demirev P."/>
            <person name="Lindquist J."/>
            <person name="Liem A."/>
            <person name="Fochler E."/>
            <person name="Read T.D."/>
            <person name="Tapia R."/>
            <person name="Johnson S."/>
            <person name="Bishop-Lilly K.A."/>
            <person name="Detter C."/>
            <person name="Han C."/>
            <person name="Sozhamannan S."/>
            <person name="Rosenzweig C.N."/>
            <person name="Skowronski E.W."/>
        </authorList>
    </citation>
    <scope>NUCLEOTIDE SEQUENCE [LARGE SCALE GENOMIC DNA]</scope>
    <source>
        <strain evidence="4 5">Y4G10-17</strain>
    </source>
</reference>